<keyword evidence="2" id="KW-1185">Reference proteome</keyword>
<evidence type="ECO:0000313" key="2">
    <source>
        <dbReference type="Proteomes" id="UP001597024"/>
    </source>
</evidence>
<dbReference type="EMBL" id="JBHTHX010000001">
    <property type="protein sequence ID" value="MFD0882973.1"/>
    <property type="molecule type" value="Genomic_DNA"/>
</dbReference>
<name>A0ABW3DGZ1_9ACTN</name>
<evidence type="ECO:0000313" key="1">
    <source>
        <dbReference type="EMBL" id="MFD0882973.1"/>
    </source>
</evidence>
<proteinExistence type="predicted"/>
<sequence length="271" mass="29994">MNPDFEEDDLSSATALIAFGFRPRLRPHRDAHYASLIRRYEEDPSFKMITGACAAGLSLRIVGVSTLAGIVLAALPGSPFETKFDQYARQARQHRHRDAERILHGIAHLAIAAISFPRPADLADNGYVGRATIASVDALVRDICEELSTRADSEDENTDPPLDAPDLEKAWRVYQRRPDVGSTSDGRAAIPSTEAIVTRALNYLVDQGMMTPPSEDEARTDRIYRTTSRYQIQVRDLASVEAFDELLRLNAAAVLGEGATLRVRDHDDSLY</sequence>
<gene>
    <name evidence="1" type="ORF">ACFQ08_00105</name>
</gene>
<accession>A0ABW3DGZ1</accession>
<reference evidence="2" key="1">
    <citation type="journal article" date="2019" name="Int. J. Syst. Evol. Microbiol.">
        <title>The Global Catalogue of Microorganisms (GCM) 10K type strain sequencing project: providing services to taxonomists for standard genome sequencing and annotation.</title>
        <authorList>
            <consortium name="The Broad Institute Genomics Platform"/>
            <consortium name="The Broad Institute Genome Sequencing Center for Infectious Disease"/>
            <person name="Wu L."/>
            <person name="Ma J."/>
        </authorList>
    </citation>
    <scope>NUCLEOTIDE SEQUENCE [LARGE SCALE GENOMIC DNA]</scope>
    <source>
        <strain evidence="2">CCUG 62974</strain>
    </source>
</reference>
<dbReference type="Proteomes" id="UP001597024">
    <property type="component" value="Unassembled WGS sequence"/>
</dbReference>
<organism evidence="1 2">
    <name type="scientific">Streptosporangium algeriense</name>
    <dbReference type="NCBI Taxonomy" id="1682748"/>
    <lineage>
        <taxon>Bacteria</taxon>
        <taxon>Bacillati</taxon>
        <taxon>Actinomycetota</taxon>
        <taxon>Actinomycetes</taxon>
        <taxon>Streptosporangiales</taxon>
        <taxon>Streptosporangiaceae</taxon>
        <taxon>Streptosporangium</taxon>
    </lineage>
</organism>
<protein>
    <submittedName>
        <fullName evidence="1">Uncharacterized protein</fullName>
    </submittedName>
</protein>
<comment type="caution">
    <text evidence="1">The sequence shown here is derived from an EMBL/GenBank/DDBJ whole genome shotgun (WGS) entry which is preliminary data.</text>
</comment>